<dbReference type="GO" id="GO:0004497">
    <property type="term" value="F:monooxygenase activity"/>
    <property type="evidence" value="ECO:0007669"/>
    <property type="project" value="UniProtKB-KW"/>
</dbReference>
<dbReference type="EMBL" id="FOND01000014">
    <property type="protein sequence ID" value="SFF47508.1"/>
    <property type="molecule type" value="Genomic_DNA"/>
</dbReference>
<reference evidence="10" key="1">
    <citation type="submission" date="2016-10" db="EMBL/GenBank/DDBJ databases">
        <authorList>
            <person name="Varghese N."/>
            <person name="Submissions S."/>
        </authorList>
    </citation>
    <scope>NUCLEOTIDE SEQUENCE [LARGE SCALE GENOMIC DNA]</scope>
    <source>
        <strain evidence="10">DSM 46838</strain>
    </source>
</reference>
<dbReference type="GO" id="GO:0020037">
    <property type="term" value="F:heme binding"/>
    <property type="evidence" value="ECO:0007669"/>
    <property type="project" value="InterPro"/>
</dbReference>
<dbReference type="PRINTS" id="PR00463">
    <property type="entry name" value="EP450I"/>
</dbReference>
<evidence type="ECO:0000256" key="3">
    <source>
        <dbReference type="ARBA" id="ARBA00022617"/>
    </source>
</evidence>
<evidence type="ECO:0000256" key="1">
    <source>
        <dbReference type="ARBA" id="ARBA00001971"/>
    </source>
</evidence>
<protein>
    <submittedName>
        <fullName evidence="9">Fatty-acid peroxygenase</fullName>
    </submittedName>
</protein>
<evidence type="ECO:0000256" key="4">
    <source>
        <dbReference type="ARBA" id="ARBA00022723"/>
    </source>
</evidence>
<organism evidence="9 10">
    <name type="scientific">Blastococcus tunisiensis</name>
    <dbReference type="NCBI Taxonomy" id="1798228"/>
    <lineage>
        <taxon>Bacteria</taxon>
        <taxon>Bacillati</taxon>
        <taxon>Actinomycetota</taxon>
        <taxon>Actinomycetes</taxon>
        <taxon>Geodermatophilales</taxon>
        <taxon>Geodermatophilaceae</taxon>
        <taxon>Blastococcus</taxon>
    </lineage>
</organism>
<dbReference type="CDD" id="cd11067">
    <property type="entry name" value="CYP152"/>
    <property type="match status" value="1"/>
</dbReference>
<keyword evidence="3 8" id="KW-0349">Heme</keyword>
<gene>
    <name evidence="9" type="ORF">SAMN05216574_114133</name>
</gene>
<dbReference type="InterPro" id="IPR001128">
    <property type="entry name" value="Cyt_P450"/>
</dbReference>
<dbReference type="GO" id="GO:0016705">
    <property type="term" value="F:oxidoreductase activity, acting on paired donors, with incorporation or reduction of molecular oxygen"/>
    <property type="evidence" value="ECO:0007669"/>
    <property type="project" value="InterPro"/>
</dbReference>
<dbReference type="Pfam" id="PF00067">
    <property type="entry name" value="p450"/>
    <property type="match status" value="1"/>
</dbReference>
<dbReference type="PANTHER" id="PTHR24286:SF24">
    <property type="entry name" value="LANOSTEROL 14-ALPHA DEMETHYLASE"/>
    <property type="match status" value="1"/>
</dbReference>
<accession>A0A1I2J0H0</accession>
<evidence type="ECO:0000256" key="6">
    <source>
        <dbReference type="ARBA" id="ARBA00023004"/>
    </source>
</evidence>
<evidence type="ECO:0000256" key="5">
    <source>
        <dbReference type="ARBA" id="ARBA00023002"/>
    </source>
</evidence>
<dbReference type="RefSeq" id="WP_217640770.1">
    <property type="nucleotide sequence ID" value="NZ_FOND01000014.1"/>
</dbReference>
<dbReference type="InterPro" id="IPR036396">
    <property type="entry name" value="Cyt_P450_sf"/>
</dbReference>
<keyword evidence="5" id="KW-0560">Oxidoreductase</keyword>
<dbReference type="InterPro" id="IPR002401">
    <property type="entry name" value="Cyt_P450_E_grp-I"/>
</dbReference>
<dbReference type="Proteomes" id="UP000198589">
    <property type="component" value="Unassembled WGS sequence"/>
</dbReference>
<name>A0A1I2J0H0_9ACTN</name>
<keyword evidence="4 8" id="KW-0479">Metal-binding</keyword>
<feature type="binding site" description="axial binding residue" evidence="8">
    <location>
        <position position="363"/>
    </location>
    <ligand>
        <name>heme</name>
        <dbReference type="ChEBI" id="CHEBI:30413"/>
    </ligand>
    <ligandPart>
        <name>Fe</name>
        <dbReference type="ChEBI" id="CHEBI:18248"/>
    </ligandPart>
</feature>
<dbReference type="PANTHER" id="PTHR24286">
    <property type="entry name" value="CYTOCHROME P450 26"/>
    <property type="match status" value="1"/>
</dbReference>
<keyword evidence="10" id="KW-1185">Reference proteome</keyword>
<evidence type="ECO:0000313" key="10">
    <source>
        <dbReference type="Proteomes" id="UP000198589"/>
    </source>
</evidence>
<keyword evidence="6 8" id="KW-0408">Iron</keyword>
<dbReference type="GO" id="GO:0016125">
    <property type="term" value="P:sterol metabolic process"/>
    <property type="evidence" value="ECO:0007669"/>
    <property type="project" value="TreeGrafter"/>
</dbReference>
<sequence length="416" mass="46345">MTVTDGIPRLRGADSTVALLREGYAFGAHRFARTASDVFETRLMLRPAVVAFGEEAARLLYEPDRTTRRRALPPTTLTLLQDRGSVELLDGEAHRHRKQMFMSLMTPAALAEIGDLVEREWRTGAPQWAGSGGVVLFDAVREVLFRAVCAWSGVPLDREDAGTRTRQLAAMVEGAGSVGPRNLHGQLLRHRAERWAGELIARVRGGDPAVQEGRAAHVIARHRDAEGRLLDPDVARVELLNVLRPTVAVARFVVFAALALHQHPECRTAVGENGYLRWFVQEVRRYYPFFPMVGGRVQQEFDWRGRRFTPGSWLLLDIYATNHDPRLWADPAAFRPERFGAWDGDPYTFLPQGAGEFSSGHRCAGEWLTISVLERAVRLLTTGMTYEVPLQDLSVDLTRMPAAPASGLLLTDVRPA</sequence>
<dbReference type="GO" id="GO:0005506">
    <property type="term" value="F:iron ion binding"/>
    <property type="evidence" value="ECO:0007669"/>
    <property type="project" value="InterPro"/>
</dbReference>
<dbReference type="Gene3D" id="1.10.630.10">
    <property type="entry name" value="Cytochrome P450"/>
    <property type="match status" value="1"/>
</dbReference>
<evidence type="ECO:0000256" key="8">
    <source>
        <dbReference type="PIRSR" id="PIRSR602401-1"/>
    </source>
</evidence>
<evidence type="ECO:0000256" key="7">
    <source>
        <dbReference type="ARBA" id="ARBA00023033"/>
    </source>
</evidence>
<proteinExistence type="inferred from homology"/>
<dbReference type="SUPFAM" id="SSF48264">
    <property type="entry name" value="Cytochrome P450"/>
    <property type="match status" value="1"/>
</dbReference>
<evidence type="ECO:0000256" key="2">
    <source>
        <dbReference type="ARBA" id="ARBA00010617"/>
    </source>
</evidence>
<dbReference type="AlphaFoldDB" id="A0A1I2J0H0"/>
<dbReference type="STRING" id="1798228.SAMN05216574_114133"/>
<keyword evidence="7" id="KW-0503">Monooxygenase</keyword>
<evidence type="ECO:0000313" key="9">
    <source>
        <dbReference type="EMBL" id="SFF47508.1"/>
    </source>
</evidence>
<comment type="cofactor">
    <cofactor evidence="1 8">
        <name>heme</name>
        <dbReference type="ChEBI" id="CHEBI:30413"/>
    </cofactor>
</comment>
<comment type="similarity">
    <text evidence="2">Belongs to the cytochrome P450 family.</text>
</comment>